<dbReference type="Pfam" id="PF01047">
    <property type="entry name" value="MarR"/>
    <property type="match status" value="1"/>
</dbReference>
<organism evidence="4 5">
    <name type="scientific">Gottfriedia luciferensis</name>
    <dbReference type="NCBI Taxonomy" id="178774"/>
    <lineage>
        <taxon>Bacteria</taxon>
        <taxon>Bacillati</taxon>
        <taxon>Bacillota</taxon>
        <taxon>Bacilli</taxon>
        <taxon>Bacillales</taxon>
        <taxon>Bacillaceae</taxon>
        <taxon>Gottfriedia</taxon>
    </lineage>
</organism>
<dbReference type="InterPro" id="IPR036388">
    <property type="entry name" value="WH-like_DNA-bd_sf"/>
</dbReference>
<dbReference type="Gene3D" id="3.40.630.30">
    <property type="match status" value="1"/>
</dbReference>
<comment type="caution">
    <text evidence="4">The sequence shown here is derived from an EMBL/GenBank/DDBJ whole genome shotgun (WGS) entry which is preliminary data.</text>
</comment>
<evidence type="ECO:0000313" key="5">
    <source>
        <dbReference type="Proteomes" id="UP000094580"/>
    </source>
</evidence>
<dbReference type="SUPFAM" id="SSF46785">
    <property type="entry name" value="Winged helix' DNA-binding domain"/>
    <property type="match status" value="1"/>
</dbReference>
<dbReference type="SUPFAM" id="SSF55729">
    <property type="entry name" value="Acyl-CoA N-acyltransferases (Nat)"/>
    <property type="match status" value="1"/>
</dbReference>
<dbReference type="Pfam" id="PF00583">
    <property type="entry name" value="Acetyltransf_1"/>
    <property type="match status" value="1"/>
</dbReference>
<dbReference type="SMART" id="SM00347">
    <property type="entry name" value="HTH_MARR"/>
    <property type="match status" value="1"/>
</dbReference>
<feature type="domain" description="HTH marR-type" evidence="2">
    <location>
        <begin position="1"/>
        <end position="135"/>
    </location>
</feature>
<keyword evidence="1" id="KW-0808">Transferase</keyword>
<gene>
    <name evidence="4" type="ORF">BED47_14005</name>
</gene>
<sequence length="303" mass="34958">MNYVEKIRKFNRHYANVLGKIDQEIYNHPFPLTEARIITEINENHGCTATDIIEKLGIDRGYLSRIIQRFDDENIISKIQSPEDKRQYTLHLTANGNEIYNKLVNDANIGVESMIQSLSTPEVKELVKSMETIESIFSLNQTPNPEILIRPFKPGDVGYVAYIHGKIYSTTYQFGRVFEYYVMKGLSEFLLNPNGGELWVAEVNGEIVGSIAITKTNESVAQLRWFVLDEKSQGLGIGKKLIETALNFCKENQFEHVFLWTVSTLETARHLYKKYNFTLTEEKPNFEWTGSELIEERWDLVLS</sequence>
<protein>
    <submittedName>
        <fullName evidence="4">GNAT family N-acetyltransferase</fullName>
    </submittedName>
</protein>
<evidence type="ECO:0000259" key="2">
    <source>
        <dbReference type="PROSITE" id="PS50995"/>
    </source>
</evidence>
<dbReference type="PANTHER" id="PTHR13947:SF37">
    <property type="entry name" value="LD18367P"/>
    <property type="match status" value="1"/>
</dbReference>
<reference evidence="4 5" key="1">
    <citation type="submission" date="2016-07" db="EMBL/GenBank/DDBJ databases">
        <authorList>
            <person name="Townsley L."/>
            <person name="Shank E.A."/>
        </authorList>
    </citation>
    <scope>NUCLEOTIDE SEQUENCE [LARGE SCALE GENOMIC DNA]</scope>
    <source>
        <strain evidence="4 5">CH01</strain>
    </source>
</reference>
<dbReference type="RefSeq" id="WP_069035307.1">
    <property type="nucleotide sequence ID" value="NZ_MDKC01000036.1"/>
</dbReference>
<evidence type="ECO:0000256" key="1">
    <source>
        <dbReference type="ARBA" id="ARBA00022679"/>
    </source>
</evidence>
<evidence type="ECO:0000259" key="3">
    <source>
        <dbReference type="PROSITE" id="PS51186"/>
    </source>
</evidence>
<evidence type="ECO:0000313" key="4">
    <source>
        <dbReference type="EMBL" id="ODG89978.1"/>
    </source>
</evidence>
<dbReference type="EMBL" id="MDKC01000036">
    <property type="protein sequence ID" value="ODG89978.1"/>
    <property type="molecule type" value="Genomic_DNA"/>
</dbReference>
<dbReference type="InterPro" id="IPR016181">
    <property type="entry name" value="Acyl_CoA_acyltransferase"/>
</dbReference>
<dbReference type="CDD" id="cd04301">
    <property type="entry name" value="NAT_SF"/>
    <property type="match status" value="1"/>
</dbReference>
<dbReference type="InterPro" id="IPR050769">
    <property type="entry name" value="NAT_camello-type"/>
</dbReference>
<dbReference type="Gene3D" id="1.10.10.10">
    <property type="entry name" value="Winged helix-like DNA-binding domain superfamily/Winged helix DNA-binding domain"/>
    <property type="match status" value="1"/>
</dbReference>
<dbReference type="InterPro" id="IPR000835">
    <property type="entry name" value="HTH_MarR-typ"/>
</dbReference>
<proteinExistence type="predicted"/>
<dbReference type="InterPro" id="IPR000182">
    <property type="entry name" value="GNAT_dom"/>
</dbReference>
<keyword evidence="5" id="KW-1185">Reference proteome</keyword>
<feature type="domain" description="N-acetyltransferase" evidence="3">
    <location>
        <begin position="147"/>
        <end position="301"/>
    </location>
</feature>
<dbReference type="InterPro" id="IPR036390">
    <property type="entry name" value="WH_DNA-bd_sf"/>
</dbReference>
<dbReference type="PROSITE" id="PS50995">
    <property type="entry name" value="HTH_MARR_2"/>
    <property type="match status" value="1"/>
</dbReference>
<dbReference type="PROSITE" id="PS51186">
    <property type="entry name" value="GNAT"/>
    <property type="match status" value="1"/>
</dbReference>
<dbReference type="PANTHER" id="PTHR13947">
    <property type="entry name" value="GNAT FAMILY N-ACETYLTRANSFERASE"/>
    <property type="match status" value="1"/>
</dbReference>
<name>A0ABX2ZJT6_9BACI</name>
<dbReference type="Proteomes" id="UP000094580">
    <property type="component" value="Unassembled WGS sequence"/>
</dbReference>
<accession>A0ABX2ZJT6</accession>